<gene>
    <name evidence="1" type="ORF">SGADD02_01318</name>
</gene>
<dbReference type="PATRIC" id="fig|315405.11.peg.1566"/>
<reference evidence="1 2" key="1">
    <citation type="submission" date="2016-01" db="EMBL/GenBank/DDBJ databases">
        <title>Highly variable Streptococcus oralis are common among viridans streptococci isolated from primates.</title>
        <authorList>
            <person name="Denapaite D."/>
            <person name="Rieger M."/>
            <person name="Koendgen S."/>
            <person name="Brueckner R."/>
            <person name="Ochigava I."/>
            <person name="Kappeler P."/>
            <person name="Maetz-Rensing K."/>
            <person name="Leendertz F."/>
            <person name="Hakenbeck R."/>
        </authorList>
    </citation>
    <scope>NUCLEOTIDE SEQUENCE [LARGE SCALE GENOMIC DNA]</scope>
    <source>
        <strain evidence="1 2">DD02</strain>
    </source>
</reference>
<dbReference type="Proteomes" id="UP000070198">
    <property type="component" value="Unassembled WGS sequence"/>
</dbReference>
<sequence>MATAQFSGQYGHNMTLEVWSAWNRPDTASNSSTVNVQARVITNGYASMWGVTAPVTVTVNEKNESLNAIVNVGTNSSQLIFAKDYNVPHNGDGTKTVGIKISVDLNIGGYGSSMVAFDLSLSNIPRASTISDVAGTLGSAMTININRKNSAFKHTVKYNFGALSGTIATNVDTSVSWTPPLSLATAMPNRTSDWGNLVVETYSGSTKIGQSGCILTLNVPTSMTPNLGSITLTDSNTAVKNLLNTANTFAEIVSDIKVAFNGATGAQGSTITGYHAEIVNKNQSTNANNGNLGLMKWNGSAQVKAWVTDSRGRSSNAITTDITVLEYFLPTLTFTAVRGDTDQSSDRIVVTRTAKIAPLIIGNVQKNSFKLSFKTAPFSSTTYTADTGAGVNDKVTNTLTNSKATLSGTFDIGKSYEVYGVLEDALTSSGTVKAPPVSPEKMVMGMAETAVSFGKYPENTNAVDSDWVFKYKNKDIQHHQLTSNAGRSPYNAPGTVDLNTKTVNSFFSCDEPVNGPTVGTGLNHFYVSVYSESDNYLSQQAIQKNSGRMFTRTRHSGTWTAWIEYAPLNSVAEFTAVNQTKTYSTTLAGPYGFGIAVVRSGNIVTATMDYVHRSNTNWNGKASETIPVGWRPVSQAIIHCIGEGGGGTGAVLFNGSYVHLAYKPDGSISGRIKLDNSPLWFGASVSWVTADPFPA</sequence>
<protein>
    <submittedName>
        <fullName evidence="1">Phage capsid and scaffold</fullName>
    </submittedName>
</protein>
<organism evidence="1 2">
    <name type="scientific">Streptococcus gallolyticus</name>
    <dbReference type="NCBI Taxonomy" id="315405"/>
    <lineage>
        <taxon>Bacteria</taxon>
        <taxon>Bacillati</taxon>
        <taxon>Bacillota</taxon>
        <taxon>Bacilli</taxon>
        <taxon>Lactobacillales</taxon>
        <taxon>Streptococcaceae</taxon>
        <taxon>Streptococcus</taxon>
    </lineage>
</organism>
<evidence type="ECO:0000313" key="2">
    <source>
        <dbReference type="Proteomes" id="UP000070198"/>
    </source>
</evidence>
<proteinExistence type="predicted"/>
<comment type="caution">
    <text evidence="1">The sequence shown here is derived from an EMBL/GenBank/DDBJ whole genome shotgun (WGS) entry which is preliminary data.</text>
</comment>
<dbReference type="Pfam" id="PF05895">
    <property type="entry name" value="DUF859"/>
    <property type="match status" value="1"/>
</dbReference>
<dbReference type="CDD" id="cd19958">
    <property type="entry name" value="pyocin_knob"/>
    <property type="match status" value="1"/>
</dbReference>
<dbReference type="RefSeq" id="WP_061458820.1">
    <property type="nucleotide sequence ID" value="NZ_KQ968748.1"/>
</dbReference>
<accession>A0A139MVH2</accession>
<name>A0A139MVH2_9STRE</name>
<dbReference type="AlphaFoldDB" id="A0A139MVH2"/>
<dbReference type="EMBL" id="LQOF01000288">
    <property type="protein sequence ID" value="KXT67682.1"/>
    <property type="molecule type" value="Genomic_DNA"/>
</dbReference>
<evidence type="ECO:0000313" key="1">
    <source>
        <dbReference type="EMBL" id="KXT67682.1"/>
    </source>
</evidence>
<dbReference type="InterPro" id="IPR008577">
    <property type="entry name" value="DUF859"/>
</dbReference>